<evidence type="ECO:0000313" key="6">
    <source>
        <dbReference type="EMBL" id="GGI01237.1"/>
    </source>
</evidence>
<evidence type="ECO:0000256" key="4">
    <source>
        <dbReference type="ARBA" id="ARBA00023136"/>
    </source>
</evidence>
<feature type="transmembrane region" description="Helical" evidence="5">
    <location>
        <begin position="139"/>
        <end position="159"/>
    </location>
</feature>
<keyword evidence="7" id="KW-1185">Reference proteome</keyword>
<evidence type="ECO:0000313" key="7">
    <source>
        <dbReference type="Proteomes" id="UP000643279"/>
    </source>
</evidence>
<feature type="transmembrane region" description="Helical" evidence="5">
    <location>
        <begin position="72"/>
        <end position="98"/>
    </location>
</feature>
<evidence type="ECO:0000256" key="3">
    <source>
        <dbReference type="ARBA" id="ARBA00022989"/>
    </source>
</evidence>
<feature type="transmembrane region" description="Helical" evidence="5">
    <location>
        <begin position="407"/>
        <end position="429"/>
    </location>
</feature>
<feature type="transmembrane region" description="Helical" evidence="5">
    <location>
        <begin position="12"/>
        <end position="35"/>
    </location>
</feature>
<protein>
    <submittedName>
        <fullName evidence="6">Amino acid permease</fullName>
    </submittedName>
</protein>
<evidence type="ECO:0000256" key="1">
    <source>
        <dbReference type="ARBA" id="ARBA00004141"/>
    </source>
</evidence>
<keyword evidence="4 5" id="KW-0472">Membrane</keyword>
<evidence type="ECO:0000256" key="2">
    <source>
        <dbReference type="ARBA" id="ARBA00022692"/>
    </source>
</evidence>
<feature type="transmembrane region" description="Helical" evidence="5">
    <location>
        <begin position="218"/>
        <end position="240"/>
    </location>
</feature>
<feature type="transmembrane region" description="Helical" evidence="5">
    <location>
        <begin position="269"/>
        <end position="291"/>
    </location>
</feature>
<comment type="subcellular location">
    <subcellularLocation>
        <location evidence="1">Membrane</location>
        <topology evidence="1">Multi-pass membrane protein</topology>
    </subcellularLocation>
</comment>
<dbReference type="PIRSF" id="PIRSF006060">
    <property type="entry name" value="AA_transporter"/>
    <property type="match status" value="1"/>
</dbReference>
<feature type="transmembrane region" description="Helical" evidence="5">
    <location>
        <begin position="41"/>
        <end position="60"/>
    </location>
</feature>
<keyword evidence="2 5" id="KW-0812">Transmembrane</keyword>
<dbReference type="Gene3D" id="1.20.1740.10">
    <property type="entry name" value="Amino acid/polyamine transporter I"/>
    <property type="match status" value="1"/>
</dbReference>
<evidence type="ECO:0000256" key="5">
    <source>
        <dbReference type="SAM" id="Phobius"/>
    </source>
</evidence>
<feature type="transmembrane region" description="Helical" evidence="5">
    <location>
        <begin position="110"/>
        <end position="127"/>
    </location>
</feature>
<dbReference type="Pfam" id="PF13520">
    <property type="entry name" value="AA_permease_2"/>
    <property type="match status" value="1"/>
</dbReference>
<reference evidence="7" key="1">
    <citation type="journal article" date="2019" name="Int. J. Syst. Evol. Microbiol.">
        <title>The Global Catalogue of Microorganisms (GCM) 10K type strain sequencing project: providing services to taxonomists for standard genome sequencing and annotation.</title>
        <authorList>
            <consortium name="The Broad Institute Genomics Platform"/>
            <consortium name="The Broad Institute Genome Sequencing Center for Infectious Disease"/>
            <person name="Wu L."/>
            <person name="Ma J."/>
        </authorList>
    </citation>
    <scope>NUCLEOTIDE SEQUENCE [LARGE SCALE GENOMIC DNA]</scope>
    <source>
        <strain evidence="7">CGMCC 1.12778</strain>
    </source>
</reference>
<keyword evidence="3 5" id="KW-1133">Transmembrane helix</keyword>
<organism evidence="6 7">
    <name type="scientific">Arthrobacter liuii</name>
    <dbReference type="NCBI Taxonomy" id="1476996"/>
    <lineage>
        <taxon>Bacteria</taxon>
        <taxon>Bacillati</taxon>
        <taxon>Actinomycetota</taxon>
        <taxon>Actinomycetes</taxon>
        <taxon>Micrococcales</taxon>
        <taxon>Micrococcaceae</taxon>
        <taxon>Arthrobacter</taxon>
    </lineage>
</organism>
<dbReference type="EMBL" id="BMFW01000032">
    <property type="protein sequence ID" value="GGI01237.1"/>
    <property type="molecule type" value="Genomic_DNA"/>
</dbReference>
<proteinExistence type="predicted"/>
<sequence length="458" mass="49540">MSQMVGIGPFITIPAMIVAFGGPQAVLGWIAGAVLALADGMIWAELGASMPGSGGTYVYLREAFKRRTGRLMPFLFVWSAVLFIPLIMATGVIGFVQYLGYLLPDMDNTTGTVVGLVLIALITAVLWRRIESLGRLTVVLWVVMVATVLTVIVACFTHFNAAQVVDFPAGAFDISSGGFWVAFVAGLTIGIYDYMGYNTAAYMGAEMKNPGRTIPRSVVFSVVGIMVIYLFTQIGVLGVVKWQEMMDTSSQAYTSVVSLLLERTWGTGVSTAVTVFILITAFASLLVGLLAGSRVPYDAARDGVFFKVYAKLHPTKEFPVAGLITMGVGTMVGFLIGRFTDISTLIQLLTAVMVIVQALGQVAAVVLLRRRSDMMRPYRMWLYPAPLIIAAAGWLAVYFYSDANAPGLHPIELSLAWVAAGVVCFLVWAKREKSWPFGPLPVEPNEVDQEISLDEIPA</sequence>
<gene>
    <name evidence="6" type="ORF">GCM10007170_40220</name>
</gene>
<feature type="transmembrane region" description="Helical" evidence="5">
    <location>
        <begin position="380"/>
        <end position="401"/>
    </location>
</feature>
<dbReference type="InterPro" id="IPR050598">
    <property type="entry name" value="AminoAcid_Transporter"/>
</dbReference>
<feature type="transmembrane region" description="Helical" evidence="5">
    <location>
        <begin position="320"/>
        <end position="339"/>
    </location>
</feature>
<dbReference type="PANTHER" id="PTHR11785">
    <property type="entry name" value="AMINO ACID TRANSPORTER"/>
    <property type="match status" value="1"/>
</dbReference>
<dbReference type="PANTHER" id="PTHR11785:SF512">
    <property type="entry name" value="SOBREMESA, ISOFORM B"/>
    <property type="match status" value="1"/>
</dbReference>
<dbReference type="InterPro" id="IPR002293">
    <property type="entry name" value="AA/rel_permease1"/>
</dbReference>
<name>A0ABQ2B0X0_9MICC</name>
<feature type="transmembrane region" description="Helical" evidence="5">
    <location>
        <begin position="179"/>
        <end position="197"/>
    </location>
</feature>
<accession>A0ABQ2B0X0</accession>
<feature type="transmembrane region" description="Helical" evidence="5">
    <location>
        <begin position="345"/>
        <end position="368"/>
    </location>
</feature>
<dbReference type="Proteomes" id="UP000643279">
    <property type="component" value="Unassembled WGS sequence"/>
</dbReference>
<comment type="caution">
    <text evidence="6">The sequence shown here is derived from an EMBL/GenBank/DDBJ whole genome shotgun (WGS) entry which is preliminary data.</text>
</comment>